<feature type="non-terminal residue" evidence="2">
    <location>
        <position position="44"/>
    </location>
</feature>
<accession>A0A382JCT1</accession>
<feature type="region of interest" description="Disordered" evidence="1">
    <location>
        <begin position="1"/>
        <end position="20"/>
    </location>
</feature>
<sequence length="44" mass="4789">MVGATGFEPATSTSRTWRATGCATPRHCHIINAYWVAANIRISL</sequence>
<dbReference type="AlphaFoldDB" id="A0A382JCT1"/>
<gene>
    <name evidence="2" type="ORF">METZ01_LOCUS262259</name>
</gene>
<evidence type="ECO:0000256" key="1">
    <source>
        <dbReference type="SAM" id="MobiDB-lite"/>
    </source>
</evidence>
<organism evidence="2">
    <name type="scientific">marine metagenome</name>
    <dbReference type="NCBI Taxonomy" id="408172"/>
    <lineage>
        <taxon>unclassified sequences</taxon>
        <taxon>metagenomes</taxon>
        <taxon>ecological metagenomes</taxon>
    </lineage>
</organism>
<reference evidence="2" key="1">
    <citation type="submission" date="2018-05" db="EMBL/GenBank/DDBJ databases">
        <authorList>
            <person name="Lanie J.A."/>
            <person name="Ng W.-L."/>
            <person name="Kazmierczak K.M."/>
            <person name="Andrzejewski T.M."/>
            <person name="Davidsen T.M."/>
            <person name="Wayne K.J."/>
            <person name="Tettelin H."/>
            <person name="Glass J.I."/>
            <person name="Rusch D."/>
            <person name="Podicherti R."/>
            <person name="Tsui H.-C.T."/>
            <person name="Winkler M.E."/>
        </authorList>
    </citation>
    <scope>NUCLEOTIDE SEQUENCE</scope>
</reference>
<dbReference type="EMBL" id="UINC01073204">
    <property type="protein sequence ID" value="SVC09405.1"/>
    <property type="molecule type" value="Genomic_DNA"/>
</dbReference>
<evidence type="ECO:0000313" key="2">
    <source>
        <dbReference type="EMBL" id="SVC09405.1"/>
    </source>
</evidence>
<name>A0A382JCT1_9ZZZZ</name>
<proteinExistence type="predicted"/>
<protein>
    <submittedName>
        <fullName evidence="2">Uncharacterized protein</fullName>
    </submittedName>
</protein>
<feature type="non-terminal residue" evidence="2">
    <location>
        <position position="1"/>
    </location>
</feature>